<evidence type="ECO:0000313" key="3">
    <source>
        <dbReference type="Proteomes" id="UP000665043"/>
    </source>
</evidence>
<gene>
    <name evidence="2" type="ORF">ERJ70_18790</name>
</gene>
<dbReference type="EMBL" id="CP046956">
    <property type="protein sequence ID" value="QTN01148.1"/>
    <property type="molecule type" value="Genomic_DNA"/>
</dbReference>
<dbReference type="Proteomes" id="UP000665043">
    <property type="component" value="Chromosome"/>
</dbReference>
<dbReference type="InterPro" id="IPR038109">
    <property type="entry name" value="DNA_bind_recomb_sf"/>
</dbReference>
<dbReference type="RefSeq" id="WP_209366270.1">
    <property type="nucleotide sequence ID" value="NZ_CP046956.1"/>
</dbReference>
<proteinExistence type="predicted"/>
<feature type="domain" description="Recombinase" evidence="1">
    <location>
        <begin position="6"/>
        <end position="90"/>
    </location>
</feature>
<reference evidence="2 3" key="1">
    <citation type="submission" date="2019-12" db="EMBL/GenBank/DDBJ databases">
        <title>The whole genome sequencing of a strain isolated from a Mars analog, Dalangtan Playa.</title>
        <authorList>
            <person name="Huang T."/>
        </authorList>
    </citation>
    <scope>NUCLEOTIDE SEQUENCE [LARGE SCALE GENOMIC DNA]</scope>
    <source>
        <strain evidence="2 3">DP4-553-S</strain>
    </source>
</reference>
<name>A0ABX7VW00_9BACI</name>
<sequence>MQVNNKQAEVVRELFKLRKEFPRWSLSDLAEALNDKGYTTRQNKKFTKVQVKRILDKKDFYKGFYKYGQVTSTGQHVSILDTTRGEKIGRQKKYSCNTDRNRSEKK</sequence>
<accession>A0ABX7VW00</accession>
<protein>
    <recommendedName>
        <fullName evidence="1">Recombinase domain-containing protein</fullName>
    </recommendedName>
</protein>
<evidence type="ECO:0000313" key="2">
    <source>
        <dbReference type="EMBL" id="QTN01148.1"/>
    </source>
</evidence>
<dbReference type="Pfam" id="PF07508">
    <property type="entry name" value="Recombinase"/>
    <property type="match status" value="1"/>
</dbReference>
<dbReference type="InterPro" id="IPR011109">
    <property type="entry name" value="DNA_bind_recombinase_dom"/>
</dbReference>
<dbReference type="Gene3D" id="3.90.1750.20">
    <property type="entry name" value="Putative Large Serine Recombinase, Chain B, Domain 2"/>
    <property type="match status" value="1"/>
</dbReference>
<organism evidence="2 3">
    <name type="scientific">Sediminibacillus dalangtanensis</name>
    <dbReference type="NCBI Taxonomy" id="2729421"/>
    <lineage>
        <taxon>Bacteria</taxon>
        <taxon>Bacillati</taxon>
        <taxon>Bacillota</taxon>
        <taxon>Bacilli</taxon>
        <taxon>Bacillales</taxon>
        <taxon>Bacillaceae</taxon>
        <taxon>Sediminibacillus</taxon>
    </lineage>
</organism>
<keyword evidence="3" id="KW-1185">Reference proteome</keyword>
<evidence type="ECO:0000259" key="1">
    <source>
        <dbReference type="Pfam" id="PF07508"/>
    </source>
</evidence>